<dbReference type="GO" id="GO:0003824">
    <property type="term" value="F:catalytic activity"/>
    <property type="evidence" value="ECO:0007669"/>
    <property type="project" value="InterPro"/>
</dbReference>
<organism evidence="1">
    <name type="scientific">Desulfovibrio sp. U5L</name>
    <dbReference type="NCBI Taxonomy" id="596152"/>
    <lineage>
        <taxon>Bacteria</taxon>
        <taxon>Pseudomonadati</taxon>
        <taxon>Thermodesulfobacteriota</taxon>
        <taxon>Desulfovibrionia</taxon>
        <taxon>Desulfovibrionales</taxon>
        <taxon>Desulfovibrionaceae</taxon>
        <taxon>Desulfovibrio</taxon>
    </lineage>
</organism>
<dbReference type="EMBL" id="JH600068">
    <property type="protein sequence ID" value="EIG55545.1"/>
    <property type="molecule type" value="Genomic_DNA"/>
</dbReference>
<dbReference type="AlphaFoldDB" id="I2Q6Y9"/>
<name>I2Q6Y9_9BACT</name>
<dbReference type="Gene3D" id="3.90.330.10">
    <property type="entry name" value="Nitrile hydratase alpha /Thiocyanate hydrolase gamma"/>
    <property type="match status" value="1"/>
</dbReference>
<accession>I2Q6Y9</accession>
<dbReference type="HOGENOM" id="CLU_2156239_0_0_7"/>
<sequence length="116" mass="13237">MRDETKRSGNASLERRLVELAWTDPAFAALLRKDPRQALASIGVEVSPGVTIDVRQQRRDTLYFVIPPLAAPSVDAEKAINQMDLWQSGDLFCWIMPQALKLELLRMRQSFRENNP</sequence>
<evidence type="ECO:0000313" key="1">
    <source>
        <dbReference type="EMBL" id="EIG55545.1"/>
    </source>
</evidence>
<reference evidence="1" key="1">
    <citation type="submission" date="2011-11" db="EMBL/GenBank/DDBJ databases">
        <title>Improved High-Quality Draft sequence of Desulfovibrio sp. U5L.</title>
        <authorList>
            <consortium name="US DOE Joint Genome Institute"/>
            <person name="Lucas S."/>
            <person name="Han J."/>
            <person name="Lapidus A."/>
            <person name="Cheng J.-F."/>
            <person name="Goodwin L."/>
            <person name="Pitluck S."/>
            <person name="Peters L."/>
            <person name="Ovchinnikova G."/>
            <person name="Held B."/>
            <person name="Detter J.C."/>
            <person name="Han C."/>
            <person name="Tapia R."/>
            <person name="Land M."/>
            <person name="Hauser L."/>
            <person name="Kyrpides N."/>
            <person name="Ivanova N."/>
            <person name="Pagani I."/>
            <person name="Gabster J."/>
            <person name="Walker C."/>
            <person name="Stolyar S."/>
            <person name="Stahl D."/>
            <person name="Arkin A."/>
            <person name="Dehal P."/>
            <person name="Hazen T."/>
            <person name="Woyke T."/>
        </authorList>
    </citation>
    <scope>NUCLEOTIDE SEQUENCE [LARGE SCALE GENOMIC DNA]</scope>
    <source>
        <strain evidence="1">U5L</strain>
    </source>
</reference>
<dbReference type="GO" id="GO:0046914">
    <property type="term" value="F:transition metal ion binding"/>
    <property type="evidence" value="ECO:0007669"/>
    <property type="project" value="InterPro"/>
</dbReference>
<protein>
    <submittedName>
        <fullName evidence="1">Nitrile hydratase, alpha chain</fullName>
    </submittedName>
</protein>
<proteinExistence type="predicted"/>
<dbReference type="STRING" id="596152.DesU5LDRAFT_3936"/>
<dbReference type="SUPFAM" id="SSF56209">
    <property type="entry name" value="Nitrile hydratase alpha chain"/>
    <property type="match status" value="1"/>
</dbReference>
<gene>
    <name evidence="1" type="ORF">DesU5LDRAFT_3936</name>
</gene>
<dbReference type="eggNOG" id="ENOG50339GC">
    <property type="taxonomic scope" value="Bacteria"/>
</dbReference>
<dbReference type="InterPro" id="IPR036648">
    <property type="entry name" value="CN_Hdrase_a/SCN_Hdrase_g_sf"/>
</dbReference>